<dbReference type="PROSITE" id="PS50850">
    <property type="entry name" value="MFS"/>
    <property type="match status" value="1"/>
</dbReference>
<sequence length="506" mass="53614">MTTTDQATPPPGSPPTASDRVRGTAGALARKRRVLSSAFVGTTIEWYDFYLYGTASALIFSTQFFPQGSALAGTVASFATLAVGVVVRPLGGIIAGHLGDRIGRKSLLVASLLLMGVATAIIGLLPTFAQIGWWAFAGLIVLRLLQGLSAGAEWGGSALLSVEHAPARQRGLFGSFTQVGSSAGMLLATGAFFIVQQLLDDEQFASFGWRIPFLASAVLVGFGLWIRLGVEDAPEFLEHRDAGAAPRAPLAVLLRHHWRPTLVTIGLRLGQNAIYFLITVYMLSYLSDVRGETDIGVTAVMIASAIGLLSTPLWAWLSDRVGRRAVSIGGYLLIGVFSWGLFAFLDTGPLALLPLVVIIGINLAHDSVYGPQAAWFAEQFPVHVRYSGVSFGYQLGSVLGGGLMPLIAALLYAAGGRSPWLIAGYLSVLAALSVVAALLAKDPARDRRDVELAELHEGPAAHGAGRAHDASDARGASERIRTHDRIPTDDQGEPEPALATTERTDR</sequence>
<feature type="domain" description="Major facilitator superfamily (MFS) profile" evidence="9">
    <location>
        <begin position="34"/>
        <end position="445"/>
    </location>
</feature>
<dbReference type="RefSeq" id="WP_146794245.1">
    <property type="nucleotide sequence ID" value="NZ_BJUU01000008.1"/>
</dbReference>
<feature type="transmembrane region" description="Helical" evidence="8">
    <location>
        <begin position="70"/>
        <end position="95"/>
    </location>
</feature>
<evidence type="ECO:0000256" key="8">
    <source>
        <dbReference type="SAM" id="Phobius"/>
    </source>
</evidence>
<evidence type="ECO:0000256" key="2">
    <source>
        <dbReference type="ARBA" id="ARBA00022448"/>
    </source>
</evidence>
<dbReference type="GO" id="GO:0005886">
    <property type="term" value="C:plasma membrane"/>
    <property type="evidence" value="ECO:0007669"/>
    <property type="project" value="UniProtKB-SubCell"/>
</dbReference>
<keyword evidence="4 8" id="KW-0812">Transmembrane</keyword>
<evidence type="ECO:0000256" key="4">
    <source>
        <dbReference type="ARBA" id="ARBA00022692"/>
    </source>
</evidence>
<feature type="transmembrane region" description="Helical" evidence="8">
    <location>
        <begin position="328"/>
        <end position="345"/>
    </location>
</feature>
<dbReference type="SUPFAM" id="SSF103473">
    <property type="entry name" value="MFS general substrate transporter"/>
    <property type="match status" value="1"/>
</dbReference>
<evidence type="ECO:0000256" key="7">
    <source>
        <dbReference type="SAM" id="MobiDB-lite"/>
    </source>
</evidence>
<proteinExistence type="predicted"/>
<keyword evidence="3" id="KW-1003">Cell membrane</keyword>
<evidence type="ECO:0000256" key="1">
    <source>
        <dbReference type="ARBA" id="ARBA00004651"/>
    </source>
</evidence>
<dbReference type="EMBL" id="BJUU01000008">
    <property type="protein sequence ID" value="GEK80185.1"/>
    <property type="molecule type" value="Genomic_DNA"/>
</dbReference>
<evidence type="ECO:0000256" key="5">
    <source>
        <dbReference type="ARBA" id="ARBA00022989"/>
    </source>
</evidence>
<dbReference type="InterPro" id="IPR005829">
    <property type="entry name" value="Sugar_transporter_CS"/>
</dbReference>
<evidence type="ECO:0000256" key="3">
    <source>
        <dbReference type="ARBA" id="ARBA00022475"/>
    </source>
</evidence>
<keyword evidence="6 8" id="KW-0472">Membrane</keyword>
<accession>A0AA87RH09</accession>
<protein>
    <submittedName>
        <fullName evidence="10">MFS transporter</fullName>
    </submittedName>
</protein>
<feature type="transmembrane region" description="Helical" evidence="8">
    <location>
        <begin position="107"/>
        <end position="125"/>
    </location>
</feature>
<evidence type="ECO:0000259" key="9">
    <source>
        <dbReference type="PROSITE" id="PS50850"/>
    </source>
</evidence>
<feature type="transmembrane region" description="Helical" evidence="8">
    <location>
        <begin position="131"/>
        <end position="151"/>
    </location>
</feature>
<dbReference type="InterPro" id="IPR036259">
    <property type="entry name" value="MFS_trans_sf"/>
</dbReference>
<feature type="transmembrane region" description="Helical" evidence="8">
    <location>
        <begin position="420"/>
        <end position="440"/>
    </location>
</feature>
<evidence type="ECO:0000313" key="10">
    <source>
        <dbReference type="EMBL" id="GEK80185.1"/>
    </source>
</evidence>
<dbReference type="PANTHER" id="PTHR43045:SF1">
    <property type="entry name" value="SHIKIMATE TRANSPORTER"/>
    <property type="match status" value="1"/>
</dbReference>
<dbReference type="Proteomes" id="UP000321749">
    <property type="component" value="Unassembled WGS sequence"/>
</dbReference>
<organism evidence="10 11">
    <name type="scientific">Agrococcus baldri</name>
    <dbReference type="NCBI Taxonomy" id="153730"/>
    <lineage>
        <taxon>Bacteria</taxon>
        <taxon>Bacillati</taxon>
        <taxon>Actinomycetota</taxon>
        <taxon>Actinomycetes</taxon>
        <taxon>Micrococcales</taxon>
        <taxon>Microbacteriaceae</taxon>
        <taxon>Agrococcus</taxon>
    </lineage>
</organism>
<gene>
    <name evidence="10" type="ORF">ABA31_15360</name>
</gene>
<dbReference type="Gene3D" id="1.20.1250.20">
    <property type="entry name" value="MFS general substrate transporter like domains"/>
    <property type="match status" value="2"/>
</dbReference>
<feature type="transmembrane region" description="Helical" evidence="8">
    <location>
        <begin position="295"/>
        <end position="316"/>
    </location>
</feature>
<feature type="transmembrane region" description="Helical" evidence="8">
    <location>
        <begin position="172"/>
        <end position="195"/>
    </location>
</feature>
<keyword evidence="5 8" id="KW-1133">Transmembrane helix</keyword>
<feature type="region of interest" description="Disordered" evidence="7">
    <location>
        <begin position="1"/>
        <end position="22"/>
    </location>
</feature>
<dbReference type="InterPro" id="IPR011701">
    <property type="entry name" value="MFS"/>
</dbReference>
<reference evidence="10 11" key="1">
    <citation type="submission" date="2019-07" db="EMBL/GenBank/DDBJ databases">
        <title>Whole genome shotgun sequence of Agrococcus baldri NBRC 103055.</title>
        <authorList>
            <person name="Hosoyama A."/>
            <person name="Uohara A."/>
            <person name="Ohji S."/>
            <person name="Ichikawa N."/>
        </authorList>
    </citation>
    <scope>NUCLEOTIDE SEQUENCE [LARGE SCALE GENOMIC DNA]</scope>
    <source>
        <strain evidence="10 11">NBRC 103055</strain>
    </source>
</reference>
<keyword evidence="2" id="KW-0813">Transport</keyword>
<feature type="compositionally biased region" description="Basic and acidic residues" evidence="7">
    <location>
        <begin position="466"/>
        <end position="488"/>
    </location>
</feature>
<comment type="caution">
    <text evidence="10">The sequence shown here is derived from an EMBL/GenBank/DDBJ whole genome shotgun (WGS) entry which is preliminary data.</text>
</comment>
<dbReference type="InterPro" id="IPR020846">
    <property type="entry name" value="MFS_dom"/>
</dbReference>
<dbReference type="Pfam" id="PF07690">
    <property type="entry name" value="MFS_1"/>
    <property type="match status" value="1"/>
</dbReference>
<feature type="transmembrane region" description="Helical" evidence="8">
    <location>
        <begin position="207"/>
        <end position="230"/>
    </location>
</feature>
<keyword evidence="11" id="KW-1185">Reference proteome</keyword>
<evidence type="ECO:0000313" key="11">
    <source>
        <dbReference type="Proteomes" id="UP000321749"/>
    </source>
</evidence>
<dbReference type="CDD" id="cd17369">
    <property type="entry name" value="MFS_ShiA_like"/>
    <property type="match status" value="1"/>
</dbReference>
<feature type="region of interest" description="Disordered" evidence="7">
    <location>
        <begin position="456"/>
        <end position="506"/>
    </location>
</feature>
<comment type="subcellular location">
    <subcellularLocation>
        <location evidence="1">Cell membrane</location>
        <topology evidence="1">Multi-pass membrane protein</topology>
    </subcellularLocation>
</comment>
<dbReference type="PROSITE" id="PS00217">
    <property type="entry name" value="SUGAR_TRANSPORT_2"/>
    <property type="match status" value="1"/>
</dbReference>
<name>A0AA87RH09_9MICO</name>
<dbReference type="AlphaFoldDB" id="A0AA87RH09"/>
<dbReference type="GO" id="GO:0022857">
    <property type="term" value="F:transmembrane transporter activity"/>
    <property type="evidence" value="ECO:0007669"/>
    <property type="project" value="InterPro"/>
</dbReference>
<dbReference type="PANTHER" id="PTHR43045">
    <property type="entry name" value="SHIKIMATE TRANSPORTER"/>
    <property type="match status" value="1"/>
</dbReference>
<feature type="transmembrane region" description="Helical" evidence="8">
    <location>
        <begin position="265"/>
        <end position="283"/>
    </location>
</feature>
<feature type="transmembrane region" description="Helical" evidence="8">
    <location>
        <begin position="391"/>
        <end position="414"/>
    </location>
</feature>
<feature type="transmembrane region" description="Helical" evidence="8">
    <location>
        <begin position="351"/>
        <end position="370"/>
    </location>
</feature>
<evidence type="ECO:0000256" key="6">
    <source>
        <dbReference type="ARBA" id="ARBA00023136"/>
    </source>
</evidence>